<evidence type="ECO:0000313" key="2">
    <source>
        <dbReference type="EMBL" id="JAS60883.1"/>
    </source>
</evidence>
<name>A0A1B6GEZ5_9HEMI</name>
<dbReference type="EMBL" id="GECZ01008886">
    <property type="protein sequence ID" value="JAS60883.1"/>
    <property type="molecule type" value="Transcribed_RNA"/>
</dbReference>
<dbReference type="AlphaFoldDB" id="A0A1B6GEZ5"/>
<sequence length="121" mass="13797">LQDPVAIEKKKAFIQAHSIHQLTGTSESKALSSLKKKEYDLCIKEIRKRANSNYIEEASNKSKASWKVINSQRKSKQSDKKEYKLEINGETTKDPIRVAEQLNSYFVSSTKSTSAHHKKET</sequence>
<proteinExistence type="predicted"/>
<reference evidence="2" key="1">
    <citation type="submission" date="2015-11" db="EMBL/GenBank/DDBJ databases">
        <title>De novo transcriptome assembly of four potential Pierce s Disease insect vectors from Arizona vineyards.</title>
        <authorList>
            <person name="Tassone E.E."/>
        </authorList>
    </citation>
    <scope>NUCLEOTIDE SEQUENCE</scope>
</reference>
<feature type="non-terminal residue" evidence="2">
    <location>
        <position position="1"/>
    </location>
</feature>
<feature type="compositionally biased region" description="Basic and acidic residues" evidence="1">
    <location>
        <begin position="76"/>
        <end position="90"/>
    </location>
</feature>
<feature type="region of interest" description="Disordered" evidence="1">
    <location>
        <begin position="57"/>
        <end position="90"/>
    </location>
</feature>
<protein>
    <submittedName>
        <fullName evidence="2">Uncharacterized protein</fullName>
    </submittedName>
</protein>
<evidence type="ECO:0000256" key="1">
    <source>
        <dbReference type="SAM" id="MobiDB-lite"/>
    </source>
</evidence>
<gene>
    <name evidence="2" type="ORF">g.2184</name>
</gene>
<organism evidence="2">
    <name type="scientific">Cuerna arida</name>
    <dbReference type="NCBI Taxonomy" id="1464854"/>
    <lineage>
        <taxon>Eukaryota</taxon>
        <taxon>Metazoa</taxon>
        <taxon>Ecdysozoa</taxon>
        <taxon>Arthropoda</taxon>
        <taxon>Hexapoda</taxon>
        <taxon>Insecta</taxon>
        <taxon>Pterygota</taxon>
        <taxon>Neoptera</taxon>
        <taxon>Paraneoptera</taxon>
        <taxon>Hemiptera</taxon>
        <taxon>Auchenorrhyncha</taxon>
        <taxon>Membracoidea</taxon>
        <taxon>Cicadellidae</taxon>
        <taxon>Cicadellinae</taxon>
        <taxon>Proconiini</taxon>
        <taxon>Cuerna</taxon>
    </lineage>
</organism>
<accession>A0A1B6GEZ5</accession>